<proteinExistence type="predicted"/>
<dbReference type="Proteomes" id="UP000296352">
    <property type="component" value="Chromosome"/>
</dbReference>
<feature type="region of interest" description="Disordered" evidence="1">
    <location>
        <begin position="86"/>
        <end position="128"/>
    </location>
</feature>
<gene>
    <name evidence="3" type="ORF">CENDO_00140</name>
</gene>
<dbReference type="EMBL" id="CP039247">
    <property type="protein sequence ID" value="QCB27339.1"/>
    <property type="molecule type" value="Genomic_DNA"/>
</dbReference>
<evidence type="ECO:0000256" key="1">
    <source>
        <dbReference type="SAM" id="MobiDB-lite"/>
    </source>
</evidence>
<evidence type="ECO:0000256" key="2">
    <source>
        <dbReference type="SAM" id="Phobius"/>
    </source>
</evidence>
<feature type="compositionally biased region" description="Basic and acidic residues" evidence="1">
    <location>
        <begin position="299"/>
        <end position="310"/>
    </location>
</feature>
<feature type="compositionally biased region" description="Acidic residues" evidence="1">
    <location>
        <begin position="257"/>
        <end position="279"/>
    </location>
</feature>
<feature type="compositionally biased region" description="Acidic residues" evidence="1">
    <location>
        <begin position="228"/>
        <end position="249"/>
    </location>
</feature>
<keyword evidence="2" id="KW-0812">Transmembrane</keyword>
<feature type="compositionally biased region" description="Basic and acidic residues" evidence="1">
    <location>
        <begin position="197"/>
        <end position="216"/>
    </location>
</feature>
<evidence type="ECO:0000313" key="3">
    <source>
        <dbReference type="EMBL" id="QCB27339.1"/>
    </source>
</evidence>
<dbReference type="RefSeq" id="WP_210726542.1">
    <property type="nucleotide sequence ID" value="NZ_CP039247.1"/>
</dbReference>
<keyword evidence="2" id="KW-1133">Transmembrane helix</keyword>
<feature type="compositionally biased region" description="Low complexity" evidence="1">
    <location>
        <begin position="185"/>
        <end position="196"/>
    </location>
</feature>
<evidence type="ECO:0000313" key="4">
    <source>
        <dbReference type="Proteomes" id="UP000296352"/>
    </source>
</evidence>
<sequence>MSLSTLSTALTVGKSAWKKFSDFRDEKAREAYTALEDAAKNVDNATQDWFPESRKQAGFVTQAAHSRLERALEDLNSRRQDVTAAAVSKAEELSSDSKKAAKKNRKKLNKKASKAAQRAEKKVAKATGKKRGCFSKFFLFALVSAIIGAVFYALRGKDAPSTKPPRVEEHSGDADKAAASTLVYSSTTDSAAGSAGEPEKKGSDLVEEGVKERDEELLGSIDAQLAELDAESEEPAEESTEESAEEPAEETGASAEEAAEEIAADPADAAEAEGDERGEEADKATAATAGAAANADTSRVTDDHENEGKHRLASNGPTPNLMPETLAETVEPEDSNDSK</sequence>
<feature type="compositionally biased region" description="Basic and acidic residues" evidence="1">
    <location>
        <begin position="89"/>
        <end position="99"/>
    </location>
</feature>
<feature type="compositionally biased region" description="Low complexity" evidence="1">
    <location>
        <begin position="284"/>
        <end position="297"/>
    </location>
</feature>
<keyword evidence="4" id="KW-1185">Reference proteome</keyword>
<accession>A0A4P7QDA4</accession>
<name>A0A4P7QDA4_9CORY</name>
<organism evidence="3 4">
    <name type="scientific">Corynebacterium endometrii</name>
    <dbReference type="NCBI Taxonomy" id="2488819"/>
    <lineage>
        <taxon>Bacteria</taxon>
        <taxon>Bacillati</taxon>
        <taxon>Actinomycetota</taxon>
        <taxon>Actinomycetes</taxon>
        <taxon>Mycobacteriales</taxon>
        <taxon>Corynebacteriaceae</taxon>
        <taxon>Corynebacterium</taxon>
    </lineage>
</organism>
<dbReference type="AlphaFoldDB" id="A0A4P7QDA4"/>
<keyword evidence="2" id="KW-0472">Membrane</keyword>
<protein>
    <submittedName>
        <fullName evidence="3">Uncharacterized protein</fullName>
    </submittedName>
</protein>
<feature type="compositionally biased region" description="Basic and acidic residues" evidence="1">
    <location>
        <begin position="157"/>
        <end position="176"/>
    </location>
</feature>
<reference evidence="3 4" key="1">
    <citation type="submission" date="2019-04" db="EMBL/GenBank/DDBJ databases">
        <title>Corynebacterium endometrii sp. nov., isolated from the uterus of a cow with endometritis.</title>
        <authorList>
            <person name="Ballas P."/>
            <person name="Ruckert C."/>
            <person name="Wagener K."/>
            <person name="Drillich M."/>
            <person name="Kaempfer P."/>
            <person name="Busse H.-J."/>
            <person name="Ehling-Schulz M."/>
        </authorList>
    </citation>
    <scope>NUCLEOTIDE SEQUENCE [LARGE SCALE GENOMIC DNA]</scope>
    <source>
        <strain evidence="3 4">LMM-1653</strain>
    </source>
</reference>
<dbReference type="KEGG" id="cee:CENDO_00140"/>
<feature type="compositionally biased region" description="Acidic residues" evidence="1">
    <location>
        <begin position="330"/>
        <end position="339"/>
    </location>
</feature>
<feature type="region of interest" description="Disordered" evidence="1">
    <location>
        <begin position="157"/>
        <end position="339"/>
    </location>
</feature>
<feature type="compositionally biased region" description="Basic residues" evidence="1">
    <location>
        <begin position="100"/>
        <end position="113"/>
    </location>
</feature>
<feature type="transmembrane region" description="Helical" evidence="2">
    <location>
        <begin position="137"/>
        <end position="154"/>
    </location>
</feature>